<proteinExistence type="predicted"/>
<organism evidence="2 3">
    <name type="scientific">Ramularia collo-cygni</name>
    <dbReference type="NCBI Taxonomy" id="112498"/>
    <lineage>
        <taxon>Eukaryota</taxon>
        <taxon>Fungi</taxon>
        <taxon>Dikarya</taxon>
        <taxon>Ascomycota</taxon>
        <taxon>Pezizomycotina</taxon>
        <taxon>Dothideomycetes</taxon>
        <taxon>Dothideomycetidae</taxon>
        <taxon>Mycosphaerellales</taxon>
        <taxon>Mycosphaerellaceae</taxon>
        <taxon>Ramularia</taxon>
    </lineage>
</organism>
<dbReference type="OrthoDB" id="3633429at2759"/>
<dbReference type="GeneID" id="35603290"/>
<feature type="chain" id="PRO_5013662772" description="Secreted protein" evidence="1">
    <location>
        <begin position="18"/>
        <end position="236"/>
    </location>
</feature>
<name>A0A2D3UZH0_9PEZI</name>
<keyword evidence="1" id="KW-0732">Signal</keyword>
<sequence length="236" mass="25830">MIRTLLVLIGVVHCICSDIVTVDQLPSSYNLTVSFFPEGNIDNENTTTCPSTEPVTFSTGSLPIERRSVCFNLPDLFASNNTLNSSGIYNYIGRDGYSIPTNVSYTLTNAQAWDPTANYSRIRYTQTNGSEDQRGELAAGMFQTYPGLGCVEEGIPGLDVNETLNPWIRWSCQSSPGGDCHTVPYRIKSFLWLSSANRAGDEECVDAGVYGNAGSRMVVRNGWPIWVAMVGLLALM</sequence>
<keyword evidence="3" id="KW-1185">Reference proteome</keyword>
<evidence type="ECO:0000313" key="2">
    <source>
        <dbReference type="EMBL" id="CZT22321.1"/>
    </source>
</evidence>
<protein>
    <recommendedName>
        <fullName evidence="4">Secreted protein</fullName>
    </recommendedName>
</protein>
<evidence type="ECO:0008006" key="4">
    <source>
        <dbReference type="Google" id="ProtNLM"/>
    </source>
</evidence>
<dbReference type="RefSeq" id="XP_023629210.1">
    <property type="nucleotide sequence ID" value="XM_023773442.1"/>
</dbReference>
<reference evidence="2 3" key="1">
    <citation type="submission" date="2016-03" db="EMBL/GenBank/DDBJ databases">
        <authorList>
            <person name="Ploux O."/>
        </authorList>
    </citation>
    <scope>NUCLEOTIDE SEQUENCE [LARGE SCALE GENOMIC DNA]</scope>
    <source>
        <strain evidence="2 3">URUG2</strain>
    </source>
</reference>
<evidence type="ECO:0000256" key="1">
    <source>
        <dbReference type="SAM" id="SignalP"/>
    </source>
</evidence>
<evidence type="ECO:0000313" key="3">
    <source>
        <dbReference type="Proteomes" id="UP000225277"/>
    </source>
</evidence>
<dbReference type="EMBL" id="FJUY01000013">
    <property type="protein sequence ID" value="CZT22321.1"/>
    <property type="molecule type" value="Genomic_DNA"/>
</dbReference>
<dbReference type="Proteomes" id="UP000225277">
    <property type="component" value="Unassembled WGS sequence"/>
</dbReference>
<feature type="signal peptide" evidence="1">
    <location>
        <begin position="1"/>
        <end position="17"/>
    </location>
</feature>
<gene>
    <name evidence="2" type="ORF">RCC_08190</name>
</gene>
<accession>A0A2D3UZH0</accession>
<dbReference type="AlphaFoldDB" id="A0A2D3UZH0"/>